<dbReference type="Pfam" id="PF04542">
    <property type="entry name" value="Sigma70_r2"/>
    <property type="match status" value="1"/>
</dbReference>
<dbReference type="GO" id="GO:0016987">
    <property type="term" value="F:sigma factor activity"/>
    <property type="evidence" value="ECO:0007669"/>
    <property type="project" value="UniProtKB-KW"/>
</dbReference>
<dbReference type="Pfam" id="PF08281">
    <property type="entry name" value="Sigma70_r4_2"/>
    <property type="match status" value="1"/>
</dbReference>
<evidence type="ECO:0000256" key="4">
    <source>
        <dbReference type="ARBA" id="ARBA00023163"/>
    </source>
</evidence>
<protein>
    <submittedName>
        <fullName evidence="7">RNA polymerase sigma-70 factor, ECF subfamily</fullName>
    </submittedName>
</protein>
<evidence type="ECO:0000256" key="2">
    <source>
        <dbReference type="ARBA" id="ARBA00023015"/>
    </source>
</evidence>
<dbReference type="InterPro" id="IPR013324">
    <property type="entry name" value="RNA_pol_sigma_r3/r4-like"/>
</dbReference>
<keyword evidence="4" id="KW-0804">Transcription</keyword>
<dbReference type="SUPFAM" id="SSF88659">
    <property type="entry name" value="Sigma3 and sigma4 domains of RNA polymerase sigma factors"/>
    <property type="match status" value="1"/>
</dbReference>
<evidence type="ECO:0000259" key="6">
    <source>
        <dbReference type="Pfam" id="PF08281"/>
    </source>
</evidence>
<dbReference type="EMBL" id="FUZF01000001">
    <property type="protein sequence ID" value="SKB37491.1"/>
    <property type="molecule type" value="Genomic_DNA"/>
</dbReference>
<evidence type="ECO:0000256" key="3">
    <source>
        <dbReference type="ARBA" id="ARBA00023082"/>
    </source>
</evidence>
<dbReference type="Gene3D" id="1.10.1740.10">
    <property type="match status" value="1"/>
</dbReference>
<dbReference type="PANTHER" id="PTHR43133:SF25">
    <property type="entry name" value="RNA POLYMERASE SIGMA FACTOR RFAY-RELATED"/>
    <property type="match status" value="1"/>
</dbReference>
<evidence type="ECO:0000313" key="7">
    <source>
        <dbReference type="EMBL" id="SKB37491.1"/>
    </source>
</evidence>
<dbReference type="GO" id="GO:0003677">
    <property type="term" value="F:DNA binding"/>
    <property type="evidence" value="ECO:0007669"/>
    <property type="project" value="InterPro"/>
</dbReference>
<keyword evidence="2" id="KW-0805">Transcription regulation</keyword>
<dbReference type="InterPro" id="IPR013249">
    <property type="entry name" value="RNA_pol_sigma70_r4_t2"/>
</dbReference>
<gene>
    <name evidence="7" type="ORF">SAMN05660841_00102</name>
</gene>
<evidence type="ECO:0000259" key="5">
    <source>
        <dbReference type="Pfam" id="PF04542"/>
    </source>
</evidence>
<sequence>MRTAELNLTITQNRPILNSIAQKFTSDPYEKEELVQETFIRSLNSLEKFIHNPKLVAWLFTIMKNIYINKYRRQAKYRSIEADIQNTPHFESISRNKGESKFVMEDIQGALSKLPESNYKAFTMFVEGYKYNEIADYLQVPEGTVKTRIHMARKLLKEDLKGYTA</sequence>
<dbReference type="CDD" id="cd06171">
    <property type="entry name" value="Sigma70_r4"/>
    <property type="match status" value="1"/>
</dbReference>
<dbReference type="InterPro" id="IPR007627">
    <property type="entry name" value="RNA_pol_sigma70_r2"/>
</dbReference>
<evidence type="ECO:0000313" key="8">
    <source>
        <dbReference type="Proteomes" id="UP000190150"/>
    </source>
</evidence>
<dbReference type="InterPro" id="IPR013325">
    <property type="entry name" value="RNA_pol_sigma_r2"/>
</dbReference>
<dbReference type="PANTHER" id="PTHR43133">
    <property type="entry name" value="RNA POLYMERASE ECF-TYPE SIGMA FACTO"/>
    <property type="match status" value="1"/>
</dbReference>
<dbReference type="Gene3D" id="1.10.10.10">
    <property type="entry name" value="Winged helix-like DNA-binding domain superfamily/Winged helix DNA-binding domain"/>
    <property type="match status" value="1"/>
</dbReference>
<dbReference type="OrthoDB" id="9803470at2"/>
<keyword evidence="8" id="KW-1185">Reference proteome</keyword>
<feature type="domain" description="RNA polymerase sigma-70 region 2" evidence="5">
    <location>
        <begin position="10"/>
        <end position="76"/>
    </location>
</feature>
<dbReference type="NCBIfam" id="TIGR02937">
    <property type="entry name" value="sigma70-ECF"/>
    <property type="match status" value="1"/>
</dbReference>
<dbReference type="STRING" id="1513896.SAMN05660841_00102"/>
<dbReference type="AlphaFoldDB" id="A0A1T5AR24"/>
<dbReference type="InterPro" id="IPR039425">
    <property type="entry name" value="RNA_pol_sigma-70-like"/>
</dbReference>
<name>A0A1T5AR24_9SPHI</name>
<organism evidence="7 8">
    <name type="scientific">Sphingobacterium nematocida</name>
    <dbReference type="NCBI Taxonomy" id="1513896"/>
    <lineage>
        <taxon>Bacteria</taxon>
        <taxon>Pseudomonadati</taxon>
        <taxon>Bacteroidota</taxon>
        <taxon>Sphingobacteriia</taxon>
        <taxon>Sphingobacteriales</taxon>
        <taxon>Sphingobacteriaceae</taxon>
        <taxon>Sphingobacterium</taxon>
    </lineage>
</organism>
<accession>A0A1T5AR24</accession>
<comment type="similarity">
    <text evidence="1">Belongs to the sigma-70 factor family. ECF subfamily.</text>
</comment>
<feature type="domain" description="RNA polymerase sigma factor 70 region 4 type 2" evidence="6">
    <location>
        <begin position="105"/>
        <end position="156"/>
    </location>
</feature>
<dbReference type="SUPFAM" id="SSF88946">
    <property type="entry name" value="Sigma2 domain of RNA polymerase sigma factors"/>
    <property type="match status" value="1"/>
</dbReference>
<reference evidence="8" key="1">
    <citation type="submission" date="2017-02" db="EMBL/GenBank/DDBJ databases">
        <authorList>
            <person name="Varghese N."/>
            <person name="Submissions S."/>
        </authorList>
    </citation>
    <scope>NUCLEOTIDE SEQUENCE [LARGE SCALE GENOMIC DNA]</scope>
    <source>
        <strain evidence="8">DSM 24091</strain>
    </source>
</reference>
<evidence type="ECO:0000256" key="1">
    <source>
        <dbReference type="ARBA" id="ARBA00010641"/>
    </source>
</evidence>
<dbReference type="RefSeq" id="WP_079640465.1">
    <property type="nucleotide sequence ID" value="NZ_FUZF01000001.1"/>
</dbReference>
<keyword evidence="3" id="KW-0731">Sigma factor</keyword>
<proteinExistence type="inferred from homology"/>
<dbReference type="InterPro" id="IPR036388">
    <property type="entry name" value="WH-like_DNA-bd_sf"/>
</dbReference>
<dbReference type="InterPro" id="IPR014284">
    <property type="entry name" value="RNA_pol_sigma-70_dom"/>
</dbReference>
<dbReference type="GO" id="GO:0006352">
    <property type="term" value="P:DNA-templated transcription initiation"/>
    <property type="evidence" value="ECO:0007669"/>
    <property type="project" value="InterPro"/>
</dbReference>
<dbReference type="Proteomes" id="UP000190150">
    <property type="component" value="Unassembled WGS sequence"/>
</dbReference>